<protein>
    <recommendedName>
        <fullName evidence="4">HAT C-terminal dimerisation domain-containing protein</fullName>
    </recommendedName>
</protein>
<feature type="signal peptide" evidence="1">
    <location>
        <begin position="1"/>
        <end position="25"/>
    </location>
</feature>
<accession>A0A8X6T1V1</accession>
<reference evidence="2" key="1">
    <citation type="submission" date="2020-08" db="EMBL/GenBank/DDBJ databases">
        <title>Multicomponent nature underlies the extraordinary mechanical properties of spider dragline silk.</title>
        <authorList>
            <person name="Kono N."/>
            <person name="Nakamura H."/>
            <person name="Mori M."/>
            <person name="Yoshida Y."/>
            <person name="Ohtoshi R."/>
            <person name="Malay A.D."/>
            <person name="Moran D.A.P."/>
            <person name="Tomita M."/>
            <person name="Numata K."/>
            <person name="Arakawa K."/>
        </authorList>
    </citation>
    <scope>NUCLEOTIDE SEQUENCE</scope>
</reference>
<gene>
    <name evidence="2" type="primary">NCL1_19124</name>
    <name evidence="2" type="ORF">TNCV_2396101</name>
</gene>
<keyword evidence="1" id="KW-0732">Signal</keyword>
<comment type="caution">
    <text evidence="2">The sequence shown here is derived from an EMBL/GenBank/DDBJ whole genome shotgun (WGS) entry which is preliminary data.</text>
</comment>
<evidence type="ECO:0000313" key="2">
    <source>
        <dbReference type="EMBL" id="GFY18381.1"/>
    </source>
</evidence>
<dbReference type="Proteomes" id="UP000887159">
    <property type="component" value="Unassembled WGS sequence"/>
</dbReference>
<dbReference type="AlphaFoldDB" id="A0A8X6T1V1"/>
<keyword evidence="3" id="KW-1185">Reference proteome</keyword>
<sequence length="433" mass="48742">MNSLLHSSLVILVVLYTTNFTPVTGQDTNEDLRQTVAFNVSILSHHQRAPLDVFVDVFVRRAYASKALRDVFDISYTSPVKFSFHVHKTFVLTSEALGAPNYEYIAELATRPMAQNFDVFTREDMVRVYANYPAIYAYSEGILTKKNAERLAIQYVNTMENSAKATVVKGDYTSKFTAITNGIDQFLKSMGNLTVPKMWKLAFYYHHQWLLTGVELHRKNHLYNDCIDKANVKSDENDSVSDASSGKEFGTAIGDYDDTNVDSEKKLSIEHNLELAITKKLTNQNTIQKSAISETIRREIDLFEDERFRHKLEKIYRSLLIVLSTSIDAERAFSTVGFPTTEKMKGSCLINSSIVLGLRIIGKGFSAGKNYVLGLPFLSKLAFRNQERKLLKATERVAQENINAALSAIKGSNSFTKCGISIDGTLATHFEWV</sequence>
<evidence type="ECO:0008006" key="4">
    <source>
        <dbReference type="Google" id="ProtNLM"/>
    </source>
</evidence>
<evidence type="ECO:0000256" key="1">
    <source>
        <dbReference type="SAM" id="SignalP"/>
    </source>
</evidence>
<proteinExistence type="predicted"/>
<feature type="chain" id="PRO_5036501415" description="HAT C-terminal dimerisation domain-containing protein" evidence="1">
    <location>
        <begin position="26"/>
        <end position="433"/>
    </location>
</feature>
<dbReference type="EMBL" id="BMAU01021349">
    <property type="protein sequence ID" value="GFY18381.1"/>
    <property type="molecule type" value="Genomic_DNA"/>
</dbReference>
<name>A0A8X6T1V1_TRICX</name>
<organism evidence="2 3">
    <name type="scientific">Trichonephila clavipes</name>
    <name type="common">Golden silk orbweaver</name>
    <name type="synonym">Nephila clavipes</name>
    <dbReference type="NCBI Taxonomy" id="2585209"/>
    <lineage>
        <taxon>Eukaryota</taxon>
        <taxon>Metazoa</taxon>
        <taxon>Ecdysozoa</taxon>
        <taxon>Arthropoda</taxon>
        <taxon>Chelicerata</taxon>
        <taxon>Arachnida</taxon>
        <taxon>Araneae</taxon>
        <taxon>Araneomorphae</taxon>
        <taxon>Entelegynae</taxon>
        <taxon>Araneoidea</taxon>
        <taxon>Nephilidae</taxon>
        <taxon>Trichonephila</taxon>
    </lineage>
</organism>
<evidence type="ECO:0000313" key="3">
    <source>
        <dbReference type="Proteomes" id="UP000887159"/>
    </source>
</evidence>